<keyword evidence="5" id="KW-0720">Serine protease</keyword>
<evidence type="ECO:0000256" key="1">
    <source>
        <dbReference type="ARBA" id="ARBA00010233"/>
    </source>
</evidence>
<dbReference type="SUPFAM" id="SSF141986">
    <property type="entry name" value="LD-carboxypeptidase A C-terminal domain-like"/>
    <property type="match status" value="1"/>
</dbReference>
<dbReference type="GO" id="GO:0006508">
    <property type="term" value="P:proteolysis"/>
    <property type="evidence" value="ECO:0007669"/>
    <property type="project" value="UniProtKB-KW"/>
</dbReference>
<evidence type="ECO:0000256" key="4">
    <source>
        <dbReference type="ARBA" id="ARBA00022801"/>
    </source>
</evidence>
<evidence type="ECO:0000259" key="8">
    <source>
        <dbReference type="Pfam" id="PF17676"/>
    </source>
</evidence>
<dbReference type="AlphaFoldDB" id="A0A1M6UZP3"/>
<dbReference type="CDD" id="cd07025">
    <property type="entry name" value="Peptidase_S66"/>
    <property type="match status" value="1"/>
</dbReference>
<evidence type="ECO:0000259" key="7">
    <source>
        <dbReference type="Pfam" id="PF02016"/>
    </source>
</evidence>
<evidence type="ECO:0000256" key="3">
    <source>
        <dbReference type="ARBA" id="ARBA00022670"/>
    </source>
</evidence>
<evidence type="ECO:0000313" key="9">
    <source>
        <dbReference type="EMBL" id="SHK74673.1"/>
    </source>
</evidence>
<comment type="similarity">
    <text evidence="1">Belongs to the peptidase S66 family.</text>
</comment>
<dbReference type="InterPro" id="IPR027461">
    <property type="entry name" value="Carboxypeptidase_A_C_sf"/>
</dbReference>
<dbReference type="Pfam" id="PF02016">
    <property type="entry name" value="Peptidase_S66"/>
    <property type="match status" value="1"/>
</dbReference>
<evidence type="ECO:0000256" key="6">
    <source>
        <dbReference type="PIRSR" id="PIRSR028757-1"/>
    </source>
</evidence>
<dbReference type="PANTHER" id="PTHR30237:SF2">
    <property type="entry name" value="MUREIN TETRAPEPTIDE CARBOXYPEPTIDASE"/>
    <property type="match status" value="1"/>
</dbReference>
<keyword evidence="4" id="KW-0378">Hydrolase</keyword>
<dbReference type="SUPFAM" id="SSF52317">
    <property type="entry name" value="Class I glutamine amidotransferase-like"/>
    <property type="match status" value="1"/>
</dbReference>
<dbReference type="Pfam" id="PF17676">
    <property type="entry name" value="Peptidase_S66C"/>
    <property type="match status" value="1"/>
</dbReference>
<organism evidence="9 10">
    <name type="scientific">Clostridium cavendishii DSM 21758</name>
    <dbReference type="NCBI Taxonomy" id="1121302"/>
    <lineage>
        <taxon>Bacteria</taxon>
        <taxon>Bacillati</taxon>
        <taxon>Bacillota</taxon>
        <taxon>Clostridia</taxon>
        <taxon>Eubacteriales</taxon>
        <taxon>Clostridiaceae</taxon>
        <taxon>Clostridium</taxon>
    </lineage>
</organism>
<dbReference type="InterPro" id="IPR003507">
    <property type="entry name" value="S66_fam"/>
</dbReference>
<dbReference type="InterPro" id="IPR027478">
    <property type="entry name" value="LdcA_N"/>
</dbReference>
<feature type="domain" description="LD-carboxypeptidase N-terminal" evidence="7">
    <location>
        <begin position="13"/>
        <end position="129"/>
    </location>
</feature>
<feature type="active site" description="Charge relay system" evidence="6">
    <location>
        <position position="275"/>
    </location>
</feature>
<keyword evidence="3" id="KW-0645">Protease</keyword>
<dbReference type="InterPro" id="IPR040921">
    <property type="entry name" value="Peptidase_S66C"/>
</dbReference>
<protein>
    <submittedName>
        <fullName evidence="9">Muramoyltetrapeptide carboxypeptidase</fullName>
    </submittedName>
</protein>
<dbReference type="Gene3D" id="3.40.50.10740">
    <property type="entry name" value="Class I glutamine amidotransferase-like"/>
    <property type="match status" value="1"/>
</dbReference>
<feature type="domain" description="LD-carboxypeptidase C-terminal" evidence="8">
    <location>
        <begin position="175"/>
        <end position="290"/>
    </location>
</feature>
<dbReference type="EMBL" id="FQZB01000026">
    <property type="protein sequence ID" value="SHK74673.1"/>
    <property type="molecule type" value="Genomic_DNA"/>
</dbReference>
<dbReference type="InterPro" id="IPR040449">
    <property type="entry name" value="Peptidase_S66_N"/>
</dbReference>
<dbReference type="RefSeq" id="WP_072993493.1">
    <property type="nucleotide sequence ID" value="NZ_FQZB01000026.1"/>
</dbReference>
<gene>
    <name evidence="9" type="ORF">SAMN02745163_04383</name>
</gene>
<dbReference type="Proteomes" id="UP000184310">
    <property type="component" value="Unassembled WGS sequence"/>
</dbReference>
<sequence length="305" mass="34042">MLLPKKLKYGDTIGVIAPASPSKNDIITSNINNIKNLGFNIVEGKYLRKNYGYLAGEDYQRAQDLMCMFENKDVSAIVCYRGGYGSIRTMSLIDWNIVRNNPKIFCGYSDITLLLNYIYKKCGFITFHGPMISSNFNDEKTKDCFLKTLCEGNTSLSFDTSNLKNIETYNEKNISGIICGGNLSMICSSIGTPFEVDLKNKILFIEDVDEKSYAVDRMLTQLLLSGKLNKCKGFIIGHFTPSKDTNEFSLPILTVIKNILIPLNKPIIIGIPFGHDYPNITLPIGSEINISFSPLSIKTIGSIFI</sequence>
<name>A0A1M6UZP3_9CLOT</name>
<evidence type="ECO:0000313" key="10">
    <source>
        <dbReference type="Proteomes" id="UP000184310"/>
    </source>
</evidence>
<dbReference type="STRING" id="1121302.SAMN02745163_04383"/>
<feature type="active site" description="Nucleophile" evidence="6">
    <location>
        <position position="109"/>
    </location>
</feature>
<accession>A0A1M6UZP3</accession>
<dbReference type="PANTHER" id="PTHR30237">
    <property type="entry name" value="MURAMOYLTETRAPEPTIDE CARBOXYPEPTIDASE"/>
    <property type="match status" value="1"/>
</dbReference>
<dbReference type="InterPro" id="IPR029062">
    <property type="entry name" value="Class_I_gatase-like"/>
</dbReference>
<dbReference type="OrthoDB" id="9807329at2"/>
<dbReference type="Gene3D" id="3.50.30.60">
    <property type="entry name" value="LD-carboxypeptidase A C-terminal domain-like"/>
    <property type="match status" value="1"/>
</dbReference>
<evidence type="ECO:0000256" key="5">
    <source>
        <dbReference type="ARBA" id="ARBA00022825"/>
    </source>
</evidence>
<proteinExistence type="inferred from homology"/>
<reference evidence="9 10" key="1">
    <citation type="submission" date="2016-11" db="EMBL/GenBank/DDBJ databases">
        <authorList>
            <person name="Jaros S."/>
            <person name="Januszkiewicz K."/>
            <person name="Wedrychowicz H."/>
        </authorList>
    </citation>
    <scope>NUCLEOTIDE SEQUENCE [LARGE SCALE GENOMIC DNA]</scope>
    <source>
        <strain evidence="9 10">DSM 21758</strain>
    </source>
</reference>
<dbReference type="GO" id="GO:0004180">
    <property type="term" value="F:carboxypeptidase activity"/>
    <property type="evidence" value="ECO:0007669"/>
    <property type="project" value="UniProtKB-KW"/>
</dbReference>
<dbReference type="GO" id="GO:0008236">
    <property type="term" value="F:serine-type peptidase activity"/>
    <property type="evidence" value="ECO:0007669"/>
    <property type="project" value="UniProtKB-KW"/>
</dbReference>
<keyword evidence="10" id="KW-1185">Reference proteome</keyword>
<evidence type="ECO:0000256" key="2">
    <source>
        <dbReference type="ARBA" id="ARBA00022645"/>
    </source>
</evidence>
<keyword evidence="2 9" id="KW-0121">Carboxypeptidase</keyword>
<feature type="active site" description="Charge relay system" evidence="6">
    <location>
        <position position="206"/>
    </location>
</feature>
<dbReference type="PIRSF" id="PIRSF028757">
    <property type="entry name" value="LD-carboxypeptidase"/>
    <property type="match status" value="1"/>
</dbReference>